<feature type="domain" description="Helicase ATP-binding" evidence="18">
    <location>
        <begin position="33"/>
        <end position="207"/>
    </location>
</feature>
<evidence type="ECO:0000256" key="3">
    <source>
        <dbReference type="ARBA" id="ARBA00012552"/>
    </source>
</evidence>
<dbReference type="GO" id="GO:0005829">
    <property type="term" value="C:cytosol"/>
    <property type="evidence" value="ECO:0007669"/>
    <property type="project" value="TreeGrafter"/>
</dbReference>
<dbReference type="EC" id="3.6.4.13" evidence="3"/>
<dbReference type="FunFam" id="3.40.50.300:FF:000892">
    <property type="entry name" value="probable ATP-dependent RNA helicase DDX49"/>
    <property type="match status" value="1"/>
</dbReference>
<dbReference type="Proteomes" id="UP000824782">
    <property type="component" value="Unassembled WGS sequence"/>
</dbReference>
<evidence type="ECO:0000259" key="20">
    <source>
        <dbReference type="PROSITE" id="PS51195"/>
    </source>
</evidence>
<dbReference type="Pfam" id="PF00270">
    <property type="entry name" value="DEAD"/>
    <property type="match status" value="1"/>
</dbReference>
<evidence type="ECO:0000256" key="4">
    <source>
        <dbReference type="ARBA" id="ARBA00022741"/>
    </source>
</evidence>
<evidence type="ECO:0000256" key="16">
    <source>
        <dbReference type="RuleBase" id="RU000492"/>
    </source>
</evidence>
<evidence type="ECO:0000259" key="18">
    <source>
        <dbReference type="PROSITE" id="PS51192"/>
    </source>
</evidence>
<gene>
    <name evidence="21" type="ORF">GDO81_001343</name>
</gene>
<dbReference type="PROSITE" id="PS51192">
    <property type="entry name" value="HELICASE_ATP_BIND_1"/>
    <property type="match status" value="1"/>
</dbReference>
<dbReference type="PANTHER" id="PTHR47959">
    <property type="entry name" value="ATP-DEPENDENT RNA HELICASE RHLE-RELATED"/>
    <property type="match status" value="1"/>
</dbReference>
<dbReference type="PROSITE" id="PS00039">
    <property type="entry name" value="DEAD_ATP_HELICASE"/>
    <property type="match status" value="1"/>
</dbReference>
<feature type="short sequence motif" description="Q motif" evidence="15">
    <location>
        <begin position="2"/>
        <end position="30"/>
    </location>
</feature>
<dbReference type="InterPro" id="IPR011545">
    <property type="entry name" value="DEAD/DEAH_box_helicase_dom"/>
</dbReference>
<sequence>MDGFMKLGLSRWLIEQCMQMGIRKPSPVQENCIPPILEGRDCMGCAKTGSGKTAAFVLPILQKLSEDPYGIFCLVLTPTRELAYQIAEQFRVLGKPLGLKDCIIVGGMDMVSQALELSKKPHVVIATPGRLADHIRSSNTFSMKRIKFLVMDEADRLLEQGCTDFTEELQVILGAIPAKRQTLLFSATLTDTLQELKSVAMNKPFFWESTSEVKTVEQLDQKYLLVPEKVKDAYLVHLIQKFQDEHEDWSIIIFTSTCKDCQILNMMLRRFNFPSIALHSMMKQKERFAALGRFKSSFYKILIATDLASRGLDIPTVQVVINHNTPGLPKIYIHRVGRTARAGRSGLAITLVTQYDIHLVHSIEEQIKMKLIEYAVKESEVLNILTQVNVTRRACEIKLEGTDFDEKKEINKRKQLILEGKDPDLEAKRKAELEKLKKQKKKFKEHIRDAIRKEKDDQIRRKQKKKQQE</sequence>
<name>A0AAV7DCY9_ENGPU</name>
<organism evidence="21 22">
    <name type="scientific">Engystomops pustulosus</name>
    <name type="common">Tungara frog</name>
    <name type="synonym">Physalaemus pustulosus</name>
    <dbReference type="NCBI Taxonomy" id="76066"/>
    <lineage>
        <taxon>Eukaryota</taxon>
        <taxon>Metazoa</taxon>
        <taxon>Chordata</taxon>
        <taxon>Craniata</taxon>
        <taxon>Vertebrata</taxon>
        <taxon>Euteleostomi</taxon>
        <taxon>Amphibia</taxon>
        <taxon>Batrachia</taxon>
        <taxon>Anura</taxon>
        <taxon>Neobatrachia</taxon>
        <taxon>Hyloidea</taxon>
        <taxon>Leptodactylidae</taxon>
        <taxon>Leiuperinae</taxon>
        <taxon>Engystomops</taxon>
    </lineage>
</organism>
<comment type="subcellular location">
    <subcellularLocation>
        <location evidence="1">Cytoplasm</location>
    </subcellularLocation>
    <subcellularLocation>
        <location evidence="2">Nucleus</location>
        <location evidence="2">Nucleolus</location>
    </subcellularLocation>
</comment>
<dbReference type="GO" id="GO:0003724">
    <property type="term" value="F:RNA helicase activity"/>
    <property type="evidence" value="ECO:0007669"/>
    <property type="project" value="UniProtKB-EC"/>
</dbReference>
<dbReference type="PROSITE" id="PS51194">
    <property type="entry name" value="HELICASE_CTER"/>
    <property type="match status" value="1"/>
</dbReference>
<dbReference type="GO" id="GO:0005730">
    <property type="term" value="C:nucleolus"/>
    <property type="evidence" value="ECO:0007669"/>
    <property type="project" value="UniProtKB-SubCell"/>
</dbReference>
<comment type="catalytic activity">
    <reaction evidence="11">
        <text>ATP + H2O = ADP + phosphate + H(+)</text>
        <dbReference type="Rhea" id="RHEA:13065"/>
        <dbReference type="ChEBI" id="CHEBI:15377"/>
        <dbReference type="ChEBI" id="CHEBI:15378"/>
        <dbReference type="ChEBI" id="CHEBI:30616"/>
        <dbReference type="ChEBI" id="CHEBI:43474"/>
        <dbReference type="ChEBI" id="CHEBI:456216"/>
        <dbReference type="EC" id="3.6.4.13"/>
    </reaction>
</comment>
<dbReference type="InterPro" id="IPR001650">
    <property type="entry name" value="Helicase_C-like"/>
</dbReference>
<dbReference type="CDD" id="cd18787">
    <property type="entry name" value="SF2_C_DEAD"/>
    <property type="match status" value="1"/>
</dbReference>
<dbReference type="InterPro" id="IPR027417">
    <property type="entry name" value="P-loop_NTPase"/>
</dbReference>
<evidence type="ECO:0000313" key="21">
    <source>
        <dbReference type="EMBL" id="KAG8594855.1"/>
    </source>
</evidence>
<evidence type="ECO:0000256" key="17">
    <source>
        <dbReference type="SAM" id="MobiDB-lite"/>
    </source>
</evidence>
<dbReference type="SMART" id="SM00487">
    <property type="entry name" value="DEXDc"/>
    <property type="match status" value="1"/>
</dbReference>
<evidence type="ECO:0000256" key="5">
    <source>
        <dbReference type="ARBA" id="ARBA00022801"/>
    </source>
</evidence>
<dbReference type="Pfam" id="PF00271">
    <property type="entry name" value="Helicase_C"/>
    <property type="match status" value="1"/>
</dbReference>
<keyword evidence="9" id="KW-0539">Nucleus</keyword>
<feature type="region of interest" description="Disordered" evidence="17">
    <location>
        <begin position="447"/>
        <end position="469"/>
    </location>
</feature>
<evidence type="ECO:0000256" key="2">
    <source>
        <dbReference type="ARBA" id="ARBA00004604"/>
    </source>
</evidence>
<feature type="domain" description="DEAD-box RNA helicase Q" evidence="20">
    <location>
        <begin position="2"/>
        <end position="30"/>
    </location>
</feature>
<dbReference type="GO" id="GO:0016787">
    <property type="term" value="F:hydrolase activity"/>
    <property type="evidence" value="ECO:0007669"/>
    <property type="project" value="UniProtKB-KW"/>
</dbReference>
<keyword evidence="5 16" id="KW-0378">Hydrolase</keyword>
<comment type="caution">
    <text evidence="21">The sequence shown here is derived from an EMBL/GenBank/DDBJ whole genome shotgun (WGS) entry which is preliminary data.</text>
</comment>
<dbReference type="GO" id="GO:0003723">
    <property type="term" value="F:RNA binding"/>
    <property type="evidence" value="ECO:0007669"/>
    <property type="project" value="UniProtKB-KW"/>
</dbReference>
<reference evidence="21" key="1">
    <citation type="thesis" date="2020" institute="ProQuest LLC" country="789 East Eisenhower Parkway, Ann Arbor, MI, USA">
        <title>Comparative Genomics and Chromosome Evolution.</title>
        <authorList>
            <person name="Mudd A.B."/>
        </authorList>
    </citation>
    <scope>NUCLEOTIDE SEQUENCE</scope>
    <source>
        <strain evidence="21">237g6f4</strain>
        <tissue evidence="21">Blood</tissue>
    </source>
</reference>
<protein>
    <recommendedName>
        <fullName evidence="13">Probable ATP-dependent RNA helicase DDX49</fullName>
        <ecNumber evidence="3">3.6.4.13</ecNumber>
    </recommendedName>
    <alternativeName>
        <fullName evidence="14">DEAD box protein 49</fullName>
    </alternativeName>
</protein>
<keyword evidence="4 16" id="KW-0547">Nucleotide-binding</keyword>
<feature type="domain" description="Helicase C-terminal" evidence="19">
    <location>
        <begin position="218"/>
        <end position="382"/>
    </location>
</feature>
<evidence type="ECO:0000256" key="10">
    <source>
        <dbReference type="ARBA" id="ARBA00038380"/>
    </source>
</evidence>
<evidence type="ECO:0000256" key="6">
    <source>
        <dbReference type="ARBA" id="ARBA00022806"/>
    </source>
</evidence>
<dbReference type="EMBL" id="WNYA01000001">
    <property type="protein sequence ID" value="KAG8594855.1"/>
    <property type="molecule type" value="Genomic_DNA"/>
</dbReference>
<dbReference type="SUPFAM" id="SSF52540">
    <property type="entry name" value="P-loop containing nucleoside triphosphate hydrolases"/>
    <property type="match status" value="1"/>
</dbReference>
<accession>A0AAV7DCY9</accession>
<evidence type="ECO:0000256" key="9">
    <source>
        <dbReference type="ARBA" id="ARBA00023242"/>
    </source>
</evidence>
<evidence type="ECO:0000256" key="1">
    <source>
        <dbReference type="ARBA" id="ARBA00004496"/>
    </source>
</evidence>
<evidence type="ECO:0000313" key="22">
    <source>
        <dbReference type="Proteomes" id="UP000824782"/>
    </source>
</evidence>
<dbReference type="InterPro" id="IPR050079">
    <property type="entry name" value="DEAD_box_RNA_helicase"/>
</dbReference>
<keyword evidence="8" id="KW-0694">RNA-binding</keyword>
<dbReference type="InterPro" id="IPR000629">
    <property type="entry name" value="RNA-helicase_DEAD-box_CS"/>
</dbReference>
<dbReference type="InterPro" id="IPR014014">
    <property type="entry name" value="RNA_helicase_DEAD_Q_motif"/>
</dbReference>
<keyword evidence="6 16" id="KW-0347">Helicase</keyword>
<dbReference type="PROSITE" id="PS51195">
    <property type="entry name" value="Q_MOTIF"/>
    <property type="match status" value="1"/>
</dbReference>
<evidence type="ECO:0000256" key="14">
    <source>
        <dbReference type="ARBA" id="ARBA00075435"/>
    </source>
</evidence>
<dbReference type="Gene3D" id="3.40.50.300">
    <property type="entry name" value="P-loop containing nucleotide triphosphate hydrolases"/>
    <property type="match status" value="2"/>
</dbReference>
<comment type="similarity">
    <text evidence="10">Belongs to the DEAD box helicase family. DDX49/DBP8 subfamily.</text>
</comment>
<dbReference type="PANTHER" id="PTHR47959:SF25">
    <property type="entry name" value="RNA HELICASE"/>
    <property type="match status" value="1"/>
</dbReference>
<proteinExistence type="inferred from homology"/>
<evidence type="ECO:0000256" key="7">
    <source>
        <dbReference type="ARBA" id="ARBA00022840"/>
    </source>
</evidence>
<dbReference type="CDD" id="cd17955">
    <property type="entry name" value="DEADc_DDX49"/>
    <property type="match status" value="1"/>
</dbReference>
<evidence type="ECO:0000256" key="12">
    <source>
        <dbReference type="ARBA" id="ARBA00054358"/>
    </source>
</evidence>
<evidence type="ECO:0000256" key="15">
    <source>
        <dbReference type="PROSITE-ProRule" id="PRU00552"/>
    </source>
</evidence>
<evidence type="ECO:0000259" key="19">
    <source>
        <dbReference type="PROSITE" id="PS51194"/>
    </source>
</evidence>
<dbReference type="SMART" id="SM00490">
    <property type="entry name" value="HELICc"/>
    <property type="match status" value="1"/>
</dbReference>
<keyword evidence="7 16" id="KW-0067">ATP-binding</keyword>
<evidence type="ECO:0000256" key="8">
    <source>
        <dbReference type="ARBA" id="ARBA00022884"/>
    </source>
</evidence>
<keyword evidence="22" id="KW-1185">Reference proteome</keyword>
<dbReference type="GO" id="GO:0005524">
    <property type="term" value="F:ATP binding"/>
    <property type="evidence" value="ECO:0007669"/>
    <property type="project" value="UniProtKB-KW"/>
</dbReference>
<dbReference type="FunFam" id="3.40.50.300:FF:000993">
    <property type="entry name" value="probable ATP-dependent RNA helicase DDX49"/>
    <property type="match status" value="1"/>
</dbReference>
<dbReference type="GO" id="GO:0005654">
    <property type="term" value="C:nucleoplasm"/>
    <property type="evidence" value="ECO:0007669"/>
    <property type="project" value="UniProtKB-ARBA"/>
</dbReference>
<evidence type="ECO:0000256" key="13">
    <source>
        <dbReference type="ARBA" id="ARBA00072889"/>
    </source>
</evidence>
<dbReference type="AlphaFoldDB" id="A0AAV7DCY9"/>
<dbReference type="InterPro" id="IPR014001">
    <property type="entry name" value="Helicase_ATP-bd"/>
</dbReference>
<comment type="function">
    <text evidence="12">ATP-dependent RNA helicase that plays a role in various aspects of RNA metabolism including the regulation of mRNA export and the levels of pre-ribosomal RNA. Regulates the stability and synthesis of pre-ribosomal RNA and thereby regulates cell proliferation. Also possesses antiviral activity by recognizing gammaherpesvirus transcripts in the context of lytic reactivation.</text>
</comment>
<evidence type="ECO:0000256" key="11">
    <source>
        <dbReference type="ARBA" id="ARBA00047984"/>
    </source>
</evidence>